<dbReference type="InterPro" id="IPR020846">
    <property type="entry name" value="MFS_dom"/>
</dbReference>
<dbReference type="InterPro" id="IPR050327">
    <property type="entry name" value="Proton-linked_MCT"/>
</dbReference>
<keyword evidence="2" id="KW-0472">Membrane</keyword>
<evidence type="ECO:0000313" key="5">
    <source>
        <dbReference type="RefSeq" id="XP_023932749.1"/>
    </source>
</evidence>
<evidence type="ECO:0000313" key="4">
    <source>
        <dbReference type="Proteomes" id="UP000085678"/>
    </source>
</evidence>
<organism evidence="4 5">
    <name type="scientific">Lingula anatina</name>
    <name type="common">Brachiopod</name>
    <name type="synonym">Lingula unguis</name>
    <dbReference type="NCBI Taxonomy" id="7574"/>
    <lineage>
        <taxon>Eukaryota</taxon>
        <taxon>Metazoa</taxon>
        <taxon>Spiralia</taxon>
        <taxon>Lophotrochozoa</taxon>
        <taxon>Brachiopoda</taxon>
        <taxon>Linguliformea</taxon>
        <taxon>Lingulata</taxon>
        <taxon>Lingulida</taxon>
        <taxon>Linguloidea</taxon>
        <taxon>Lingulidae</taxon>
        <taxon>Lingula</taxon>
    </lineage>
</organism>
<proteinExistence type="predicted"/>
<accession>A0A2R2MR68</accession>
<evidence type="ECO:0000313" key="6">
    <source>
        <dbReference type="RefSeq" id="XP_023932750.1"/>
    </source>
</evidence>
<dbReference type="SUPFAM" id="SSF103473">
    <property type="entry name" value="MFS general substrate transporter"/>
    <property type="match status" value="1"/>
</dbReference>
<feature type="domain" description="Major facilitator superfamily (MFS) profile" evidence="3">
    <location>
        <begin position="1"/>
        <end position="334"/>
    </location>
</feature>
<keyword evidence="4" id="KW-1185">Reference proteome</keyword>
<feature type="transmembrane region" description="Helical" evidence="2">
    <location>
        <begin position="308"/>
        <end position="330"/>
    </location>
</feature>
<dbReference type="RefSeq" id="XP_023932749.1">
    <property type="nucleotide sequence ID" value="XM_024076981.1"/>
</dbReference>
<gene>
    <name evidence="5 6 7 8" type="primary">LOC106160379</name>
</gene>
<dbReference type="Proteomes" id="UP000085678">
    <property type="component" value="Unplaced"/>
</dbReference>
<feature type="transmembrane region" description="Helical" evidence="2">
    <location>
        <begin position="278"/>
        <end position="301"/>
    </location>
</feature>
<comment type="subcellular location">
    <subcellularLocation>
        <location evidence="1">Membrane</location>
        <topology evidence="1">Multi-pass membrane protein</topology>
    </subcellularLocation>
</comment>
<evidence type="ECO:0000259" key="3">
    <source>
        <dbReference type="PROSITE" id="PS50850"/>
    </source>
</evidence>
<dbReference type="Gene3D" id="1.20.1250.20">
    <property type="entry name" value="MFS general substrate transporter like domains"/>
    <property type="match status" value="2"/>
</dbReference>
<dbReference type="InterPro" id="IPR011701">
    <property type="entry name" value="MFS"/>
</dbReference>
<reference evidence="5 6" key="1">
    <citation type="submission" date="2025-04" db="UniProtKB">
        <authorList>
            <consortium name="RefSeq"/>
        </authorList>
    </citation>
    <scope>IDENTIFICATION</scope>
    <source>
        <tissue evidence="5 6">Gonads</tissue>
    </source>
</reference>
<dbReference type="InterPro" id="IPR036259">
    <property type="entry name" value="MFS_trans_sf"/>
</dbReference>
<feature type="transmembrane region" description="Helical" evidence="2">
    <location>
        <begin position="12"/>
        <end position="35"/>
    </location>
</feature>
<evidence type="ECO:0000313" key="7">
    <source>
        <dbReference type="RefSeq" id="XP_023932751.1"/>
    </source>
</evidence>
<protein>
    <submittedName>
        <fullName evidence="5 6">Uncharacterized protein LOC106160379 isoform X2</fullName>
    </submittedName>
</protein>
<feature type="transmembrane region" description="Helical" evidence="2">
    <location>
        <begin position="243"/>
        <end position="266"/>
    </location>
</feature>
<dbReference type="PANTHER" id="PTHR11360">
    <property type="entry name" value="MONOCARBOXYLATE TRANSPORTER"/>
    <property type="match status" value="1"/>
</dbReference>
<evidence type="ECO:0000256" key="2">
    <source>
        <dbReference type="SAM" id="Phobius"/>
    </source>
</evidence>
<keyword evidence="2" id="KW-0812">Transmembrane</keyword>
<dbReference type="GO" id="GO:0016020">
    <property type="term" value="C:membrane"/>
    <property type="evidence" value="ECO:0007669"/>
    <property type="project" value="UniProtKB-SubCell"/>
</dbReference>
<feature type="transmembrane region" description="Helical" evidence="2">
    <location>
        <begin position="100"/>
        <end position="122"/>
    </location>
</feature>
<dbReference type="GeneID" id="106160379"/>
<evidence type="ECO:0000313" key="8">
    <source>
        <dbReference type="RefSeq" id="XP_023932752.1"/>
    </source>
</evidence>
<dbReference type="RefSeq" id="XP_023932752.1">
    <property type="nucleotide sequence ID" value="XM_024076984.1"/>
</dbReference>
<dbReference type="GO" id="GO:0022857">
    <property type="term" value="F:transmembrane transporter activity"/>
    <property type="evidence" value="ECO:0007669"/>
    <property type="project" value="InterPro"/>
</dbReference>
<dbReference type="OrthoDB" id="10016898at2759"/>
<dbReference type="PROSITE" id="PS50850">
    <property type="entry name" value="MFS"/>
    <property type="match status" value="1"/>
</dbReference>
<dbReference type="Pfam" id="PF07690">
    <property type="entry name" value="MFS_1"/>
    <property type="match status" value="1"/>
</dbReference>
<feature type="transmembrane region" description="Helical" evidence="2">
    <location>
        <begin position="41"/>
        <end position="62"/>
    </location>
</feature>
<dbReference type="PANTHER" id="PTHR11360:SF284">
    <property type="entry name" value="EG:103B4.3 PROTEIN-RELATED"/>
    <property type="match status" value="1"/>
</dbReference>
<evidence type="ECO:0000256" key="1">
    <source>
        <dbReference type="ARBA" id="ARBA00004141"/>
    </source>
</evidence>
<feature type="transmembrane region" description="Helical" evidence="2">
    <location>
        <begin position="217"/>
        <end position="236"/>
    </location>
</feature>
<feature type="transmembrane region" description="Helical" evidence="2">
    <location>
        <begin position="74"/>
        <end position="94"/>
    </location>
</feature>
<sequence length="408" mass="45302">MVWQVLGIKSTFLTGVAISLLGLAISSIAPSVTFLTLSRGMLVGFGACLALTPITFLLADWFPWEHRFHVLATSVRYLVNPLGSVVFVNIFRWINDSFGWRYNFLFLITYGSCTCGILVPILRHPKPCESQNTKPKKTQCSDASWSVMSKTVIVVLWMWISFGKALGLTAFYTIMVKYGEDMGYDSLTATHPLTAEGITACLSRAITSFFGDHIKGYFLHMYVVCTALLSLAHLLLPFAKVPVAVIMFGAVVGAGQGPIVAGWYAACNEVLGGESVHTFFILLLVSWGLGRTTGSLLPGLIVDFHQEYSLLFFILGTSYGSMAVSLLVIIELNRRHMSNQKSSNFFTQPEKRVSPPDKCTLDKNKHLSEVESVLMQTKHDQSNLERKPLAVSTPHIHYTYEEIQPKRN</sequence>
<dbReference type="AlphaFoldDB" id="A0A2R2MR68"/>
<dbReference type="RefSeq" id="XP_023932750.1">
    <property type="nucleotide sequence ID" value="XM_024076982.1"/>
</dbReference>
<dbReference type="RefSeq" id="XP_023932751.1">
    <property type="nucleotide sequence ID" value="XM_024076983.1"/>
</dbReference>
<name>A0A2R2MR68_LINAN</name>
<keyword evidence="2" id="KW-1133">Transmembrane helix</keyword>